<organism evidence="9 10">
    <name type="scientific">Potamilus streckersoni</name>
    <dbReference type="NCBI Taxonomy" id="2493646"/>
    <lineage>
        <taxon>Eukaryota</taxon>
        <taxon>Metazoa</taxon>
        <taxon>Spiralia</taxon>
        <taxon>Lophotrochozoa</taxon>
        <taxon>Mollusca</taxon>
        <taxon>Bivalvia</taxon>
        <taxon>Autobranchia</taxon>
        <taxon>Heteroconchia</taxon>
        <taxon>Palaeoheterodonta</taxon>
        <taxon>Unionida</taxon>
        <taxon>Unionoidea</taxon>
        <taxon>Unionidae</taxon>
        <taxon>Ambleminae</taxon>
        <taxon>Lampsilini</taxon>
        <taxon>Potamilus</taxon>
    </lineage>
</organism>
<reference evidence="9" key="2">
    <citation type="journal article" date="2021" name="Genome Biol. Evol.">
        <title>Developing a high-quality reference genome for a parasitic bivalve with doubly uniparental inheritance (Bivalvia: Unionida).</title>
        <authorList>
            <person name="Smith C.H."/>
        </authorList>
    </citation>
    <scope>NUCLEOTIDE SEQUENCE</scope>
    <source>
        <strain evidence="9">CHS0354</strain>
        <tissue evidence="9">Mantle</tissue>
    </source>
</reference>
<comment type="pathway">
    <text evidence="2">Amino-acid biosynthesis; L-histidine biosynthesis; L-histidine from 5-phospho-alpha-D-ribose 1-diphosphate: step 3/9.</text>
</comment>
<dbReference type="Gene3D" id="3.10.20.810">
    <property type="entry name" value="Phosphoribosyl-AMP cyclohydrolase"/>
    <property type="match status" value="1"/>
</dbReference>
<evidence type="ECO:0000256" key="6">
    <source>
        <dbReference type="ARBA" id="ARBA00022801"/>
    </source>
</evidence>
<dbReference type="InterPro" id="IPR038019">
    <property type="entry name" value="PRib_AMP_CycHydrolase_sf"/>
</dbReference>
<dbReference type="InterPro" id="IPR002496">
    <property type="entry name" value="PRib_AMP_CycHydrolase_dom"/>
</dbReference>
<evidence type="ECO:0000256" key="2">
    <source>
        <dbReference type="ARBA" id="ARBA00005169"/>
    </source>
</evidence>
<reference evidence="9" key="3">
    <citation type="submission" date="2023-05" db="EMBL/GenBank/DDBJ databases">
        <authorList>
            <person name="Smith C.H."/>
        </authorList>
    </citation>
    <scope>NUCLEOTIDE SEQUENCE</scope>
    <source>
        <strain evidence="9">CHS0354</strain>
        <tissue evidence="9">Mantle</tissue>
    </source>
</reference>
<evidence type="ECO:0000256" key="4">
    <source>
        <dbReference type="ARBA" id="ARBA00022490"/>
    </source>
</evidence>
<dbReference type="PANTHER" id="PTHR42945">
    <property type="entry name" value="HISTIDINE BIOSYNTHESIS BIFUNCTIONAL PROTEIN"/>
    <property type="match status" value="1"/>
</dbReference>
<dbReference type="GO" id="GO:0004636">
    <property type="term" value="F:phosphoribosyl-ATP diphosphatase activity"/>
    <property type="evidence" value="ECO:0007669"/>
    <property type="project" value="UniProtKB-ARBA"/>
</dbReference>
<dbReference type="GO" id="GO:0000105">
    <property type="term" value="P:L-histidine biosynthetic process"/>
    <property type="evidence" value="ECO:0007669"/>
    <property type="project" value="UniProtKB-KW"/>
</dbReference>
<keyword evidence="10" id="KW-1185">Reference proteome</keyword>
<evidence type="ECO:0000256" key="5">
    <source>
        <dbReference type="ARBA" id="ARBA00022605"/>
    </source>
</evidence>
<reference evidence="9" key="1">
    <citation type="journal article" date="2021" name="Genome Biol. Evol.">
        <title>A High-Quality Reference Genome for a Parasitic Bivalve with Doubly Uniparental Inheritance (Bivalvia: Unionida).</title>
        <authorList>
            <person name="Smith C.H."/>
        </authorList>
    </citation>
    <scope>NUCLEOTIDE SEQUENCE</scope>
    <source>
        <strain evidence="9">CHS0354</strain>
    </source>
</reference>
<feature type="domain" description="Phosphoribosyl-AMP cyclohydrolase" evidence="8">
    <location>
        <begin position="45"/>
        <end position="117"/>
    </location>
</feature>
<gene>
    <name evidence="9" type="ORF">CHS0354_018540</name>
</gene>
<evidence type="ECO:0000259" key="8">
    <source>
        <dbReference type="Pfam" id="PF01502"/>
    </source>
</evidence>
<keyword evidence="4" id="KW-0963">Cytoplasm</keyword>
<dbReference type="EMBL" id="JAEAOA010001141">
    <property type="protein sequence ID" value="KAK3606944.1"/>
    <property type="molecule type" value="Genomic_DNA"/>
</dbReference>
<dbReference type="EC" id="3.5.4.19" evidence="3"/>
<evidence type="ECO:0000313" key="10">
    <source>
        <dbReference type="Proteomes" id="UP001195483"/>
    </source>
</evidence>
<dbReference type="SUPFAM" id="SSF141734">
    <property type="entry name" value="HisI-like"/>
    <property type="match status" value="1"/>
</dbReference>
<evidence type="ECO:0000256" key="7">
    <source>
        <dbReference type="ARBA" id="ARBA00023102"/>
    </source>
</evidence>
<dbReference type="GO" id="GO:0004635">
    <property type="term" value="F:phosphoribosyl-AMP cyclohydrolase activity"/>
    <property type="evidence" value="ECO:0007669"/>
    <property type="project" value="UniProtKB-EC"/>
</dbReference>
<evidence type="ECO:0000313" key="9">
    <source>
        <dbReference type="EMBL" id="KAK3606944.1"/>
    </source>
</evidence>
<dbReference type="Pfam" id="PF01502">
    <property type="entry name" value="PRA-CH"/>
    <property type="match status" value="1"/>
</dbReference>
<keyword evidence="7" id="KW-0368">Histidine biosynthesis</keyword>
<evidence type="ECO:0000256" key="1">
    <source>
        <dbReference type="ARBA" id="ARBA00000024"/>
    </source>
</evidence>
<dbReference type="FunFam" id="3.10.20.810:FF:000001">
    <property type="entry name" value="Histidine biosynthesis bifunctional protein HisIE"/>
    <property type="match status" value="1"/>
</dbReference>
<accession>A0AAE0WAC1</accession>
<dbReference type="AlphaFoldDB" id="A0AAE0WAC1"/>
<keyword evidence="5" id="KW-0028">Amino-acid biosynthesis</keyword>
<comment type="caution">
    <text evidence="9">The sequence shown here is derived from an EMBL/GenBank/DDBJ whole genome shotgun (WGS) entry which is preliminary data.</text>
</comment>
<protein>
    <recommendedName>
        <fullName evidence="3">phosphoribosyl-AMP cyclohydrolase</fullName>
        <ecNumber evidence="3">3.5.4.19</ecNumber>
    </recommendedName>
</protein>
<sequence length="428" mass="49560">MKPNTPTDQTTAFSPDLDKLFKIAQEGEAVIPAIIQHNDTKDVLMLGYMNRVALKQTMETGRVTFWSTSRRELWVKGATSGNTLRAMRILINCEQNSLLIYALPEGPGVCHTIGNNGTHRPTCYYRELSLYSAEKYRFFADGTLYDSPFVSENGSYTAPSMQQATEVSSNFYQLTHFYLQKLTDNKAGQIAINVIFDALLMPHPIIWLHEEHHRAVMARRGINSRNESYFLYSKLEGGVVKVSGVKDSDLIRLKRYYPPEIIYLHTAGIVSMTAMTRHIESRWFFHETESLDYGILWTNAVNNFYYMSACTQNEEPELPEETEDERDFTGFDCRAWVYDLFRPDEPYETRGIHRSGQGIDRYITYAKLSSEERNYLSNATQLYLLNFIDPNLIGFHRIQVSENFVFNFAGRHSWLRSDKRVRWICILI</sequence>
<dbReference type="Proteomes" id="UP001195483">
    <property type="component" value="Unassembled WGS sequence"/>
</dbReference>
<dbReference type="PANTHER" id="PTHR42945:SF9">
    <property type="entry name" value="HISTIDINE BIOSYNTHESIS BIFUNCTIONAL PROTEIN HISIE"/>
    <property type="match status" value="1"/>
</dbReference>
<evidence type="ECO:0000256" key="3">
    <source>
        <dbReference type="ARBA" id="ARBA00012721"/>
    </source>
</evidence>
<comment type="catalytic activity">
    <reaction evidence="1">
        <text>1-(5-phospho-beta-D-ribosyl)-5'-AMP + H2O = 1-(5-phospho-beta-D-ribosyl)-5-[(5-phospho-beta-D-ribosylamino)methylideneamino]imidazole-4-carboxamide</text>
        <dbReference type="Rhea" id="RHEA:20049"/>
        <dbReference type="ChEBI" id="CHEBI:15377"/>
        <dbReference type="ChEBI" id="CHEBI:58435"/>
        <dbReference type="ChEBI" id="CHEBI:59457"/>
        <dbReference type="EC" id="3.5.4.19"/>
    </reaction>
</comment>
<keyword evidence="6" id="KW-0378">Hydrolase</keyword>
<name>A0AAE0WAC1_9BIVA</name>
<proteinExistence type="predicted"/>